<sequence>MAFFGILILGVLHASVASTEVKEEFPLLCNNSVVLSLENIEAHDDGSVYDPKSRAIYPKGTYWKDEEHRIVYGCPCDLERPCLWKCCPYNQAIHSTSNNCTAHSSKANWFKPVVKSDDGKSNRSVIGHDHFVVFYGHCGEGMSMIPEEEYIHRGADGSMVLHKGEEPFQMEPDTFCVDYAVDLERYVAYHCSNDSGVKEEPEAPPSTCRTIIYIVYPIGMCISIIFLIISFFVYASMPELRNLHGKCLLCHIASLLTAYVFLVLVQVLGFVITDDACHAAADESRLAYFIGPVATIITVNIALFVFTAVKIFKLKKQTKMLKKGDSRRHSENDENRQRFNLYLKLFIVMGVNWALEIISWLAGGSECIWIPADLFNTLQGLFIFMIFVWKAKIRRKLIKRLCPRFASSMKKHTKPGSSSSDGRSICTVSSTVADGDIKLSSSVANTTNNSKVT</sequence>
<keyword evidence="14" id="KW-1185">Reference proteome</keyword>
<dbReference type="AlphaFoldDB" id="A0A8K0JWM3"/>
<gene>
    <name evidence="13" type="ORF">J437_LFUL003113</name>
</gene>
<evidence type="ECO:0000256" key="4">
    <source>
        <dbReference type="ARBA" id="ARBA00022729"/>
    </source>
</evidence>
<dbReference type="InterPro" id="IPR023311">
    <property type="entry name" value="Methusela_ecto_dom_2"/>
</dbReference>
<feature type="domain" description="Methuselah N-terminal" evidence="12">
    <location>
        <begin position="69"/>
        <end position="177"/>
    </location>
</feature>
<dbReference type="InterPro" id="IPR000832">
    <property type="entry name" value="GPCR_2_secretin-like"/>
</dbReference>
<name>A0A8K0JWM3_LADFU</name>
<reference evidence="13" key="1">
    <citation type="submission" date="2013-04" db="EMBL/GenBank/DDBJ databases">
        <authorList>
            <person name="Qu J."/>
            <person name="Murali S.C."/>
            <person name="Bandaranaike D."/>
            <person name="Bellair M."/>
            <person name="Blankenburg K."/>
            <person name="Chao H."/>
            <person name="Dinh H."/>
            <person name="Doddapaneni H."/>
            <person name="Downs B."/>
            <person name="Dugan-Rocha S."/>
            <person name="Elkadiri S."/>
            <person name="Gnanaolivu R.D."/>
            <person name="Hernandez B."/>
            <person name="Javaid M."/>
            <person name="Jayaseelan J.C."/>
            <person name="Lee S."/>
            <person name="Li M."/>
            <person name="Ming W."/>
            <person name="Munidasa M."/>
            <person name="Muniz J."/>
            <person name="Nguyen L."/>
            <person name="Ongeri F."/>
            <person name="Osuji N."/>
            <person name="Pu L.-L."/>
            <person name="Puazo M."/>
            <person name="Qu C."/>
            <person name="Quiroz J."/>
            <person name="Raj R."/>
            <person name="Weissenberger G."/>
            <person name="Xin Y."/>
            <person name="Zou X."/>
            <person name="Han Y."/>
            <person name="Richards S."/>
            <person name="Worley K."/>
            <person name="Muzny D."/>
            <person name="Gibbs R."/>
        </authorList>
    </citation>
    <scope>NUCLEOTIDE SEQUENCE</scope>
    <source>
        <strain evidence="13">Sampled in the wild</strain>
    </source>
</reference>
<feature type="chain" id="PRO_5035419449" description="Methuselah N-terminal domain-containing protein" evidence="11">
    <location>
        <begin position="19"/>
        <end position="453"/>
    </location>
</feature>
<feature type="transmembrane region" description="Helical" evidence="10">
    <location>
        <begin position="341"/>
        <end position="362"/>
    </location>
</feature>
<keyword evidence="4 11" id="KW-0732">Signal</keyword>
<dbReference type="SUPFAM" id="SSF63877">
    <property type="entry name" value="Methuselah ectodomain"/>
    <property type="match status" value="1"/>
</dbReference>
<dbReference type="GO" id="GO:0005886">
    <property type="term" value="C:plasma membrane"/>
    <property type="evidence" value="ECO:0007669"/>
    <property type="project" value="TreeGrafter"/>
</dbReference>
<protein>
    <recommendedName>
        <fullName evidence="12">Methuselah N-terminal domain-containing protein</fullName>
    </recommendedName>
</protein>
<dbReference type="GO" id="GO:0008528">
    <property type="term" value="F:G protein-coupled peptide receptor activity"/>
    <property type="evidence" value="ECO:0007669"/>
    <property type="project" value="TreeGrafter"/>
</dbReference>
<accession>A0A8K0JWM3</accession>
<evidence type="ECO:0000256" key="1">
    <source>
        <dbReference type="ARBA" id="ARBA00004141"/>
    </source>
</evidence>
<evidence type="ECO:0000256" key="10">
    <source>
        <dbReference type="SAM" id="Phobius"/>
    </source>
</evidence>
<comment type="caution">
    <text evidence="13">The sequence shown here is derived from an EMBL/GenBank/DDBJ whole genome shotgun (WGS) entry which is preliminary data.</text>
</comment>
<evidence type="ECO:0000256" key="11">
    <source>
        <dbReference type="SAM" id="SignalP"/>
    </source>
</evidence>
<keyword evidence="6" id="KW-0297">G-protein coupled receptor</keyword>
<dbReference type="Gene3D" id="1.20.1070.10">
    <property type="entry name" value="Rhodopsin 7-helix transmembrane proteins"/>
    <property type="match status" value="1"/>
</dbReference>
<dbReference type="InterPro" id="IPR051384">
    <property type="entry name" value="Mth_GPCR"/>
</dbReference>
<feature type="transmembrane region" description="Helical" evidence="10">
    <location>
        <begin position="368"/>
        <end position="389"/>
    </location>
</feature>
<keyword evidence="5 10" id="KW-1133">Transmembrane helix</keyword>
<reference evidence="13" key="2">
    <citation type="submission" date="2017-10" db="EMBL/GenBank/DDBJ databases">
        <title>Ladona fulva Genome sequencing and assembly.</title>
        <authorList>
            <person name="Murali S."/>
            <person name="Richards S."/>
            <person name="Bandaranaike D."/>
            <person name="Bellair M."/>
            <person name="Blankenburg K."/>
            <person name="Chao H."/>
            <person name="Dinh H."/>
            <person name="Doddapaneni H."/>
            <person name="Dugan-Rocha S."/>
            <person name="Elkadiri S."/>
            <person name="Gnanaolivu R."/>
            <person name="Hernandez B."/>
            <person name="Skinner E."/>
            <person name="Javaid M."/>
            <person name="Lee S."/>
            <person name="Li M."/>
            <person name="Ming W."/>
            <person name="Munidasa M."/>
            <person name="Muniz J."/>
            <person name="Nguyen L."/>
            <person name="Hughes D."/>
            <person name="Osuji N."/>
            <person name="Pu L.-L."/>
            <person name="Puazo M."/>
            <person name="Qu C."/>
            <person name="Quiroz J."/>
            <person name="Raj R."/>
            <person name="Weissenberger G."/>
            <person name="Xin Y."/>
            <person name="Zou X."/>
            <person name="Han Y."/>
            <person name="Worley K."/>
            <person name="Muzny D."/>
            <person name="Gibbs R."/>
        </authorList>
    </citation>
    <scope>NUCLEOTIDE SEQUENCE</scope>
    <source>
        <strain evidence="13">Sampled in the wild</strain>
    </source>
</reference>
<evidence type="ECO:0000256" key="3">
    <source>
        <dbReference type="ARBA" id="ARBA00022692"/>
    </source>
</evidence>
<keyword evidence="7 10" id="KW-0472">Membrane</keyword>
<dbReference type="InterPro" id="IPR036272">
    <property type="entry name" value="Methuselah_N_sf"/>
</dbReference>
<evidence type="ECO:0000256" key="8">
    <source>
        <dbReference type="ARBA" id="ARBA00023170"/>
    </source>
</evidence>
<dbReference type="Pfam" id="PF06652">
    <property type="entry name" value="Methuselah_N"/>
    <property type="match status" value="1"/>
</dbReference>
<feature type="transmembrane region" description="Helical" evidence="10">
    <location>
        <begin position="247"/>
        <end position="272"/>
    </location>
</feature>
<dbReference type="Pfam" id="PF00002">
    <property type="entry name" value="7tm_2"/>
    <property type="match status" value="1"/>
</dbReference>
<proteinExistence type="inferred from homology"/>
<dbReference type="PANTHER" id="PTHR47154">
    <property type="entry name" value="G-PROTEIN COUPLED RECEPTOR MTH-RELATED"/>
    <property type="match status" value="1"/>
</dbReference>
<evidence type="ECO:0000313" key="14">
    <source>
        <dbReference type="Proteomes" id="UP000792457"/>
    </source>
</evidence>
<evidence type="ECO:0000313" key="13">
    <source>
        <dbReference type="EMBL" id="KAG8223748.1"/>
    </source>
</evidence>
<feature type="signal peptide" evidence="11">
    <location>
        <begin position="1"/>
        <end position="18"/>
    </location>
</feature>
<keyword evidence="3 10" id="KW-0812">Transmembrane</keyword>
<dbReference type="OrthoDB" id="6082634at2759"/>
<dbReference type="InterPro" id="IPR010596">
    <property type="entry name" value="Methuselah_N_dom"/>
</dbReference>
<dbReference type="EMBL" id="KZ308172">
    <property type="protein sequence ID" value="KAG8223748.1"/>
    <property type="molecule type" value="Genomic_DNA"/>
</dbReference>
<evidence type="ECO:0000256" key="5">
    <source>
        <dbReference type="ARBA" id="ARBA00022989"/>
    </source>
</evidence>
<comment type="subcellular location">
    <subcellularLocation>
        <location evidence="1">Membrane</location>
        <topology evidence="1">Multi-pass membrane protein</topology>
    </subcellularLocation>
</comment>
<dbReference type="PANTHER" id="PTHR47154:SF2">
    <property type="entry name" value="G-PROTEIN COUPLED RECEPTOR MTH-RELATED"/>
    <property type="match status" value="1"/>
</dbReference>
<feature type="transmembrane region" description="Helical" evidence="10">
    <location>
        <begin position="211"/>
        <end position="235"/>
    </location>
</feature>
<keyword evidence="8" id="KW-0675">Receptor</keyword>
<evidence type="ECO:0000256" key="2">
    <source>
        <dbReference type="ARBA" id="ARBA00008979"/>
    </source>
</evidence>
<evidence type="ECO:0000259" key="12">
    <source>
        <dbReference type="Pfam" id="PF06652"/>
    </source>
</evidence>
<evidence type="ECO:0000256" key="6">
    <source>
        <dbReference type="ARBA" id="ARBA00023040"/>
    </source>
</evidence>
<evidence type="ECO:0000256" key="9">
    <source>
        <dbReference type="ARBA" id="ARBA00023224"/>
    </source>
</evidence>
<evidence type="ECO:0000256" key="7">
    <source>
        <dbReference type="ARBA" id="ARBA00023136"/>
    </source>
</evidence>
<dbReference type="CDD" id="cd15039">
    <property type="entry name" value="7tmB3_Methuselah-like"/>
    <property type="match status" value="1"/>
</dbReference>
<keyword evidence="9" id="KW-0807">Transducer</keyword>
<dbReference type="Proteomes" id="UP000792457">
    <property type="component" value="Unassembled WGS sequence"/>
</dbReference>
<comment type="similarity">
    <text evidence="2">Belongs to the G-protein coupled receptor 2 family. Mth subfamily.</text>
</comment>
<feature type="transmembrane region" description="Helical" evidence="10">
    <location>
        <begin position="287"/>
        <end position="312"/>
    </location>
</feature>
<organism evidence="13 14">
    <name type="scientific">Ladona fulva</name>
    <name type="common">Scarce chaser dragonfly</name>
    <name type="synonym">Libellula fulva</name>
    <dbReference type="NCBI Taxonomy" id="123851"/>
    <lineage>
        <taxon>Eukaryota</taxon>
        <taxon>Metazoa</taxon>
        <taxon>Ecdysozoa</taxon>
        <taxon>Arthropoda</taxon>
        <taxon>Hexapoda</taxon>
        <taxon>Insecta</taxon>
        <taxon>Pterygota</taxon>
        <taxon>Palaeoptera</taxon>
        <taxon>Odonata</taxon>
        <taxon>Epiprocta</taxon>
        <taxon>Anisoptera</taxon>
        <taxon>Libelluloidea</taxon>
        <taxon>Libellulidae</taxon>
        <taxon>Ladona</taxon>
    </lineage>
</organism>
<dbReference type="Gene3D" id="2.170.180.11">
    <property type="entry name" value="Methuselah ectodomain, domain 2"/>
    <property type="match status" value="1"/>
</dbReference>